<accession>A0A840EPD0</accession>
<feature type="domain" description="DUF4136" evidence="1">
    <location>
        <begin position="21"/>
        <end position="170"/>
    </location>
</feature>
<dbReference type="Pfam" id="PF13590">
    <property type="entry name" value="DUF4136"/>
    <property type="match status" value="1"/>
</dbReference>
<dbReference type="PROSITE" id="PS51257">
    <property type="entry name" value="PROKAR_LIPOPROTEIN"/>
    <property type="match status" value="1"/>
</dbReference>
<protein>
    <recommendedName>
        <fullName evidence="1">DUF4136 domain-containing protein</fullName>
    </recommendedName>
</protein>
<dbReference type="RefSeq" id="WP_183477280.1">
    <property type="nucleotide sequence ID" value="NZ_JACIFO010000004.1"/>
</dbReference>
<sequence>MKFIVVFFVMFTVAACGPKIYVDYDPEVDYTKLSSYTFIENEVEALNELDQKRFTTAIQEYLKKQNYHFNNTPVVGIQLLTNLADRQTHSTIGIGVGGGGGHINGGISGGIPITQTKKYLQVTLNLVFLKNRELFWQATTEVVFNPNMNPEEREQFFKALANQLLKKYPPKKKK</sequence>
<gene>
    <name evidence="2" type="ORF">GGR32_001212</name>
</gene>
<dbReference type="Gene3D" id="3.30.160.670">
    <property type="match status" value="1"/>
</dbReference>
<evidence type="ECO:0000313" key="2">
    <source>
        <dbReference type="EMBL" id="MBB4118921.1"/>
    </source>
</evidence>
<comment type="caution">
    <text evidence="2">The sequence shown here is derived from an EMBL/GenBank/DDBJ whole genome shotgun (WGS) entry which is preliminary data.</text>
</comment>
<dbReference type="AlphaFoldDB" id="A0A840EPD0"/>
<proteinExistence type="predicted"/>
<keyword evidence="3" id="KW-1185">Reference proteome</keyword>
<dbReference type="Proteomes" id="UP000553034">
    <property type="component" value="Unassembled WGS sequence"/>
</dbReference>
<name>A0A840EPD0_9FLAO</name>
<dbReference type="InterPro" id="IPR025411">
    <property type="entry name" value="DUF4136"/>
</dbReference>
<reference evidence="2 3" key="1">
    <citation type="submission" date="2020-08" db="EMBL/GenBank/DDBJ databases">
        <title>Genomic Encyclopedia of Type Strains, Phase IV (KMG-IV): sequencing the most valuable type-strain genomes for metagenomic binning, comparative biology and taxonomic classification.</title>
        <authorList>
            <person name="Goeker M."/>
        </authorList>
    </citation>
    <scope>NUCLEOTIDE SEQUENCE [LARGE SCALE GENOMIC DNA]</scope>
    <source>
        <strain evidence="2 3">DSM 29568</strain>
    </source>
</reference>
<dbReference type="EMBL" id="JACIFO010000004">
    <property type="protein sequence ID" value="MBB4118921.1"/>
    <property type="molecule type" value="Genomic_DNA"/>
</dbReference>
<evidence type="ECO:0000259" key="1">
    <source>
        <dbReference type="Pfam" id="PF13590"/>
    </source>
</evidence>
<evidence type="ECO:0000313" key="3">
    <source>
        <dbReference type="Proteomes" id="UP000553034"/>
    </source>
</evidence>
<organism evidence="2 3">
    <name type="scientific">Mesonia hippocampi</name>
    <dbReference type="NCBI Taxonomy" id="1628250"/>
    <lineage>
        <taxon>Bacteria</taxon>
        <taxon>Pseudomonadati</taxon>
        <taxon>Bacteroidota</taxon>
        <taxon>Flavobacteriia</taxon>
        <taxon>Flavobacteriales</taxon>
        <taxon>Flavobacteriaceae</taxon>
        <taxon>Mesonia</taxon>
    </lineage>
</organism>